<gene>
    <name evidence="11" type="ORF">GCM10010211_45410</name>
</gene>
<evidence type="ECO:0000256" key="5">
    <source>
        <dbReference type="ARBA" id="ARBA00022491"/>
    </source>
</evidence>
<dbReference type="CDD" id="cd07153">
    <property type="entry name" value="Fur_like"/>
    <property type="match status" value="1"/>
</dbReference>
<dbReference type="PANTHER" id="PTHR33202:SF2">
    <property type="entry name" value="FERRIC UPTAKE REGULATION PROTEIN"/>
    <property type="match status" value="1"/>
</dbReference>
<dbReference type="InterPro" id="IPR036388">
    <property type="entry name" value="WH-like_DNA-bd_sf"/>
</dbReference>
<comment type="subunit">
    <text evidence="3">Homodimer.</text>
</comment>
<evidence type="ECO:0000256" key="10">
    <source>
        <dbReference type="ARBA" id="ARBA00023163"/>
    </source>
</evidence>
<reference evidence="12" key="1">
    <citation type="journal article" date="2019" name="Int. J. Syst. Evol. Microbiol.">
        <title>The Global Catalogue of Microorganisms (GCM) 10K type strain sequencing project: providing services to taxonomists for standard genome sequencing and annotation.</title>
        <authorList>
            <consortium name="The Broad Institute Genomics Platform"/>
            <consortium name="The Broad Institute Genome Sequencing Center for Infectious Disease"/>
            <person name="Wu L."/>
            <person name="Ma J."/>
        </authorList>
    </citation>
    <scope>NUCLEOTIDE SEQUENCE [LARGE SCALE GENOMIC DNA]</scope>
    <source>
        <strain evidence="12">JCM 3399</strain>
    </source>
</reference>
<dbReference type="Gene3D" id="3.30.1490.190">
    <property type="match status" value="1"/>
</dbReference>
<dbReference type="InterPro" id="IPR002481">
    <property type="entry name" value="FUR"/>
</dbReference>
<dbReference type="Gene3D" id="1.10.10.10">
    <property type="entry name" value="Winged helix-like DNA-binding domain superfamily/Winged helix DNA-binding domain"/>
    <property type="match status" value="1"/>
</dbReference>
<keyword evidence="7" id="KW-0862">Zinc</keyword>
<evidence type="ECO:0000256" key="8">
    <source>
        <dbReference type="ARBA" id="ARBA00023015"/>
    </source>
</evidence>
<comment type="similarity">
    <text evidence="2">Belongs to the Fur family.</text>
</comment>
<keyword evidence="8" id="KW-0805">Transcription regulation</keyword>
<dbReference type="Proteomes" id="UP000654471">
    <property type="component" value="Unassembled WGS sequence"/>
</dbReference>
<accession>A0ABQ2VAM3</accession>
<protein>
    <submittedName>
        <fullName evidence="11">Transcriptional repressor</fullName>
    </submittedName>
</protein>
<organism evidence="11 12">
    <name type="scientific">Streptomyces albospinus</name>
    <dbReference type="NCBI Taxonomy" id="285515"/>
    <lineage>
        <taxon>Bacteria</taxon>
        <taxon>Bacillati</taxon>
        <taxon>Actinomycetota</taxon>
        <taxon>Actinomycetes</taxon>
        <taxon>Kitasatosporales</taxon>
        <taxon>Streptomycetaceae</taxon>
        <taxon>Streptomyces</taxon>
    </lineage>
</organism>
<dbReference type="PANTHER" id="PTHR33202">
    <property type="entry name" value="ZINC UPTAKE REGULATION PROTEIN"/>
    <property type="match status" value="1"/>
</dbReference>
<evidence type="ECO:0000256" key="9">
    <source>
        <dbReference type="ARBA" id="ARBA00023125"/>
    </source>
</evidence>
<sequence length="157" mass="17114">MDRDRQHAPTPSADVTLIGRNTQQRTVVVQALIRTEGFVGAQALHNGLAAAGSPVGLSTVYRTLTALADVGRADMVRDTNGERFFRYRPGPDHRHYLICTQCGLSRPVDSGPIEEWADGIARNSGFANVRHTVVVWGVPGLRRKVTSSQMEMGSISM</sequence>
<dbReference type="Pfam" id="PF01475">
    <property type="entry name" value="FUR"/>
    <property type="match status" value="1"/>
</dbReference>
<evidence type="ECO:0000256" key="4">
    <source>
        <dbReference type="ARBA" id="ARBA00022490"/>
    </source>
</evidence>
<evidence type="ECO:0000256" key="1">
    <source>
        <dbReference type="ARBA" id="ARBA00004496"/>
    </source>
</evidence>
<evidence type="ECO:0000256" key="2">
    <source>
        <dbReference type="ARBA" id="ARBA00007957"/>
    </source>
</evidence>
<dbReference type="EMBL" id="BMRP01000016">
    <property type="protein sequence ID" value="GGU74475.1"/>
    <property type="molecule type" value="Genomic_DNA"/>
</dbReference>
<dbReference type="RefSeq" id="WP_229852495.1">
    <property type="nucleotide sequence ID" value="NZ_BMRP01000016.1"/>
</dbReference>
<keyword evidence="9" id="KW-0238">DNA-binding</keyword>
<keyword evidence="10" id="KW-0804">Transcription</keyword>
<keyword evidence="5" id="KW-0678">Repressor</keyword>
<name>A0ABQ2VAM3_9ACTN</name>
<evidence type="ECO:0000313" key="11">
    <source>
        <dbReference type="EMBL" id="GGU74475.1"/>
    </source>
</evidence>
<dbReference type="SUPFAM" id="SSF46785">
    <property type="entry name" value="Winged helix' DNA-binding domain"/>
    <property type="match status" value="1"/>
</dbReference>
<keyword evidence="12" id="KW-1185">Reference proteome</keyword>
<comment type="caution">
    <text evidence="11">The sequence shown here is derived from an EMBL/GenBank/DDBJ whole genome shotgun (WGS) entry which is preliminary data.</text>
</comment>
<dbReference type="InterPro" id="IPR036390">
    <property type="entry name" value="WH_DNA-bd_sf"/>
</dbReference>
<keyword evidence="6" id="KW-0479">Metal-binding</keyword>
<dbReference type="InterPro" id="IPR043135">
    <property type="entry name" value="Fur_C"/>
</dbReference>
<evidence type="ECO:0000256" key="7">
    <source>
        <dbReference type="ARBA" id="ARBA00022833"/>
    </source>
</evidence>
<proteinExistence type="inferred from homology"/>
<evidence type="ECO:0000256" key="3">
    <source>
        <dbReference type="ARBA" id="ARBA00011738"/>
    </source>
</evidence>
<evidence type="ECO:0000313" key="12">
    <source>
        <dbReference type="Proteomes" id="UP000654471"/>
    </source>
</evidence>
<keyword evidence="4" id="KW-0963">Cytoplasm</keyword>
<comment type="subcellular location">
    <subcellularLocation>
        <location evidence="1">Cytoplasm</location>
    </subcellularLocation>
</comment>
<evidence type="ECO:0000256" key="6">
    <source>
        <dbReference type="ARBA" id="ARBA00022723"/>
    </source>
</evidence>